<gene>
    <name evidence="1" type="ORF">A5CBH24_14460</name>
</gene>
<organism evidence="1 2">
    <name type="scientific">Alistipes communis</name>
    <dbReference type="NCBI Taxonomy" id="2585118"/>
    <lineage>
        <taxon>Bacteria</taxon>
        <taxon>Pseudomonadati</taxon>
        <taxon>Bacteroidota</taxon>
        <taxon>Bacteroidia</taxon>
        <taxon>Bacteroidales</taxon>
        <taxon>Rikenellaceae</taxon>
        <taxon>Alistipes</taxon>
    </lineage>
</organism>
<dbReference type="InterPro" id="IPR027853">
    <property type="entry name" value="DUF4492"/>
</dbReference>
<keyword evidence="2" id="KW-1185">Reference proteome</keyword>
<dbReference type="Proteomes" id="UP000318946">
    <property type="component" value="Chromosome"/>
</dbReference>
<proteinExistence type="predicted"/>
<dbReference type="AlphaFoldDB" id="A0A4Y1WSS4"/>
<dbReference type="GeneID" id="78342166"/>
<sequence>MKNADRRPLPVRIFRFYYDGFREMTLGRTLWAIILIKLFILFVVLRLLFFPDVLGGKSAEERGEIVRNELIKHGLETQN</sequence>
<dbReference type="RefSeq" id="WP_162851449.1">
    <property type="nucleotide sequence ID" value="NZ_AP019735.1"/>
</dbReference>
<accession>A0A4Y1WSS4</accession>
<dbReference type="Pfam" id="PF14899">
    <property type="entry name" value="DUF4492"/>
    <property type="match status" value="1"/>
</dbReference>
<dbReference type="EMBL" id="AP019735">
    <property type="protein sequence ID" value="BBL04133.1"/>
    <property type="molecule type" value="Genomic_DNA"/>
</dbReference>
<dbReference type="KEGG" id="acou:A5CBH24_14460"/>
<protein>
    <submittedName>
        <fullName evidence="1">Uncharacterized protein</fullName>
    </submittedName>
</protein>
<name>A0A4Y1WSS4_9BACT</name>
<evidence type="ECO:0000313" key="2">
    <source>
        <dbReference type="Proteomes" id="UP000318946"/>
    </source>
</evidence>
<reference evidence="2" key="1">
    <citation type="submission" date="2019-06" db="EMBL/GenBank/DDBJ databases">
        <title>Alistipes onderdonkii subsp. vulgaris subsp. nov., Alistipes dispar sp. nov. and Alistipes communis sp. nov., isolated from human faeces, and creation of Alistipes onderdonkii subsp. onderdonkii subsp. nov.</title>
        <authorList>
            <person name="Sakamoto M."/>
            <person name="Ikeyama N."/>
            <person name="Ogata Y."/>
            <person name="Suda W."/>
            <person name="Iino T."/>
            <person name="Hattori M."/>
            <person name="Ohkuma M."/>
        </authorList>
    </citation>
    <scope>NUCLEOTIDE SEQUENCE [LARGE SCALE GENOMIC DNA]</scope>
    <source>
        <strain evidence="2">5CBH24</strain>
    </source>
</reference>
<evidence type="ECO:0000313" key="1">
    <source>
        <dbReference type="EMBL" id="BBL04133.1"/>
    </source>
</evidence>
<accession>A0A4Y1XKV2</accession>